<evidence type="ECO:0000313" key="2">
    <source>
        <dbReference type="EMBL" id="AOQ24563.1"/>
    </source>
</evidence>
<dbReference type="Proteomes" id="UP000322283">
    <property type="component" value="Unassembled WGS sequence"/>
</dbReference>
<dbReference type="RefSeq" id="WP_069590266.1">
    <property type="nucleotide sequence ID" value="NZ_CP017019.1"/>
</dbReference>
<keyword evidence="2" id="KW-0489">Methyltransferase</keyword>
<dbReference type="SUPFAM" id="SSF69796">
    <property type="entry name" value="Thymidylate synthase-complementing protein Thy1"/>
    <property type="match status" value="1"/>
</dbReference>
<evidence type="ECO:0000256" key="1">
    <source>
        <dbReference type="NCBIfam" id="TIGR02170"/>
    </source>
</evidence>
<dbReference type="GO" id="GO:0070402">
    <property type="term" value="F:NADPH binding"/>
    <property type="evidence" value="ECO:0007669"/>
    <property type="project" value="TreeGrafter"/>
</dbReference>
<organism evidence="2 4">
    <name type="scientific">Neomoorella thermoacetica</name>
    <name type="common">Clostridium thermoaceticum</name>
    <dbReference type="NCBI Taxonomy" id="1525"/>
    <lineage>
        <taxon>Bacteria</taxon>
        <taxon>Bacillati</taxon>
        <taxon>Bacillota</taxon>
        <taxon>Clostridia</taxon>
        <taxon>Neomoorellales</taxon>
        <taxon>Neomoorellaceae</taxon>
        <taxon>Neomoorella</taxon>
    </lineage>
</organism>
<dbReference type="PROSITE" id="PS51331">
    <property type="entry name" value="THYX"/>
    <property type="match status" value="1"/>
</dbReference>
<keyword evidence="2" id="KW-0808">Transferase</keyword>
<accession>A0AAC9HIL2</accession>
<reference evidence="3 5" key="2">
    <citation type="submission" date="2019-05" db="EMBL/GenBank/DDBJ databases">
        <title>Genome sequence of Moorella thermoacetica ATCC 33924.</title>
        <authorList>
            <person name="Poehlein A."/>
            <person name="Bengelsdorf F.R."/>
            <person name="Duerre P."/>
            <person name="Daniel R."/>
        </authorList>
    </citation>
    <scope>NUCLEOTIDE SEQUENCE [LARGE SCALE GENOMIC DNA]</scope>
    <source>
        <strain evidence="3 5">ATCC 33924</strain>
    </source>
</reference>
<dbReference type="EMBL" id="CP017019">
    <property type="protein sequence ID" value="AOQ24563.1"/>
    <property type="molecule type" value="Genomic_DNA"/>
</dbReference>
<dbReference type="CDD" id="cd20175">
    <property type="entry name" value="ThyX"/>
    <property type="match status" value="1"/>
</dbReference>
<dbReference type="Proteomes" id="UP000094598">
    <property type="component" value="Chromosome"/>
</dbReference>
<gene>
    <name evidence="2" type="primary">thyX_1</name>
    <name evidence="3" type="synonym">thyX_2</name>
    <name evidence="2" type="ORF">Maut_02133</name>
    <name evidence="3" type="ORF">MTAT_19060</name>
</gene>
<dbReference type="GO" id="GO:0050660">
    <property type="term" value="F:flavin adenine dinucleotide binding"/>
    <property type="evidence" value="ECO:0007669"/>
    <property type="project" value="UniProtKB-UniRule"/>
</dbReference>
<keyword evidence="5" id="KW-1185">Reference proteome</keyword>
<dbReference type="GO" id="GO:0050797">
    <property type="term" value="F:thymidylate synthase (FAD) activity"/>
    <property type="evidence" value="ECO:0007669"/>
    <property type="project" value="UniProtKB-UniRule"/>
</dbReference>
<dbReference type="InterPro" id="IPR036098">
    <property type="entry name" value="Thymidylate_synthase_ThyX_sf"/>
</dbReference>
<sequence>MQVTLINSTNNLLDTLWTACRTCKSAEAPQELWAKAPTVSSKERLVLNVLKAGHLSIAEHCAFTFAISGISRSCLAQLTRHRIGCSYSVQSQRYVDTSTAAMVMPPSIQAAIDSGNIQVLHDWNQAVTTIQVMMQHIKEEGIRQEDARFLLPNAAPTNLVMTVNLRSLHDLWQKRVVVKGAQWEIRNLVQQMVKEVLDREPWLEGLFHQCAI</sequence>
<evidence type="ECO:0000313" key="3">
    <source>
        <dbReference type="EMBL" id="TYL12664.1"/>
    </source>
</evidence>
<dbReference type="EMBL" id="VCDX01000006">
    <property type="protein sequence ID" value="TYL12664.1"/>
    <property type="molecule type" value="Genomic_DNA"/>
</dbReference>
<dbReference type="Gene3D" id="3.30.1360.170">
    <property type="match status" value="1"/>
</dbReference>
<evidence type="ECO:0000313" key="4">
    <source>
        <dbReference type="Proteomes" id="UP000094598"/>
    </source>
</evidence>
<dbReference type="NCBIfam" id="TIGR02170">
    <property type="entry name" value="thyX"/>
    <property type="match status" value="1"/>
</dbReference>
<dbReference type="EC" id="2.1.1.148" evidence="1"/>
<protein>
    <recommendedName>
        <fullName evidence="1">FAD-dependent thymidylate synthase</fullName>
        <ecNumber evidence="1">2.1.1.148</ecNumber>
    </recommendedName>
</protein>
<dbReference type="GO" id="GO:0032259">
    <property type="term" value="P:methylation"/>
    <property type="evidence" value="ECO:0007669"/>
    <property type="project" value="UniProtKB-KW"/>
</dbReference>
<dbReference type="AlphaFoldDB" id="A0AAC9HIL2"/>
<dbReference type="GO" id="GO:0006231">
    <property type="term" value="P:dTMP biosynthetic process"/>
    <property type="evidence" value="ECO:0007669"/>
    <property type="project" value="UniProtKB-UniRule"/>
</dbReference>
<name>A0AAC9HIL2_NEOTH</name>
<dbReference type="GO" id="GO:0004799">
    <property type="term" value="F:thymidylate synthase activity"/>
    <property type="evidence" value="ECO:0007669"/>
    <property type="project" value="TreeGrafter"/>
</dbReference>
<dbReference type="PANTHER" id="PTHR34934:SF1">
    <property type="entry name" value="FLAVIN-DEPENDENT THYMIDYLATE SYNTHASE"/>
    <property type="match status" value="1"/>
</dbReference>
<dbReference type="InterPro" id="IPR003669">
    <property type="entry name" value="Thymidylate_synthase_ThyX"/>
</dbReference>
<evidence type="ECO:0000313" key="5">
    <source>
        <dbReference type="Proteomes" id="UP000322283"/>
    </source>
</evidence>
<proteinExistence type="predicted"/>
<reference evidence="2 4" key="1">
    <citation type="submission" date="2016-08" db="EMBL/GenBank/DDBJ databases">
        <title>Moorella thermoacetica DSM 103132.</title>
        <authorList>
            <person name="Jendresen C.B."/>
            <person name="Redl S.M."/>
            <person name="Jensen T.O."/>
            <person name="Nielsen A.T."/>
        </authorList>
    </citation>
    <scope>NUCLEOTIDE SEQUENCE [LARGE SCALE GENOMIC DNA]</scope>
    <source>
        <strain evidence="2 4">DSM 103132</strain>
    </source>
</reference>
<dbReference type="Pfam" id="PF02511">
    <property type="entry name" value="Thy1"/>
    <property type="match status" value="1"/>
</dbReference>
<dbReference type="PANTHER" id="PTHR34934">
    <property type="entry name" value="FLAVIN-DEPENDENT THYMIDYLATE SYNTHASE"/>
    <property type="match status" value="1"/>
</dbReference>